<evidence type="ECO:0000313" key="3">
    <source>
        <dbReference type="EMBL" id="WKA12295.1"/>
    </source>
</evidence>
<protein>
    <recommendedName>
        <fullName evidence="2">DUF4283 domain-containing protein</fullName>
    </recommendedName>
</protein>
<dbReference type="PANTHER" id="PTHR34427">
    <property type="entry name" value="DUF4283 DOMAIN PROTEIN"/>
    <property type="match status" value="1"/>
</dbReference>
<dbReference type="InterPro" id="IPR025558">
    <property type="entry name" value="DUF4283"/>
</dbReference>
<evidence type="ECO:0000313" key="4">
    <source>
        <dbReference type="Proteomes" id="UP001227230"/>
    </source>
</evidence>
<keyword evidence="4" id="KW-1185">Reference proteome</keyword>
<reference evidence="3 4" key="1">
    <citation type="journal article" date="2023" name="Hortic Res">
        <title>The complete reference genome for grapevine (Vitis vinifera L.) genetics and breeding.</title>
        <authorList>
            <person name="Shi X."/>
            <person name="Cao S."/>
            <person name="Wang X."/>
            <person name="Huang S."/>
            <person name="Wang Y."/>
            <person name="Liu Z."/>
            <person name="Liu W."/>
            <person name="Leng X."/>
            <person name="Peng Y."/>
            <person name="Wang N."/>
            <person name="Wang Y."/>
            <person name="Ma Z."/>
            <person name="Xu X."/>
            <person name="Zhang F."/>
            <person name="Xue H."/>
            <person name="Zhong H."/>
            <person name="Wang Y."/>
            <person name="Zhang K."/>
            <person name="Velt A."/>
            <person name="Avia K."/>
            <person name="Holtgrawe D."/>
            <person name="Grimplet J."/>
            <person name="Matus J.T."/>
            <person name="Ware D."/>
            <person name="Wu X."/>
            <person name="Wang H."/>
            <person name="Liu C."/>
            <person name="Fang Y."/>
            <person name="Rustenholz C."/>
            <person name="Cheng Z."/>
            <person name="Xiao H."/>
            <person name="Zhou Y."/>
        </authorList>
    </citation>
    <scope>NUCLEOTIDE SEQUENCE [LARGE SCALE GENOMIC DNA]</scope>
    <source>
        <strain evidence="4">cv. Pinot noir / PN40024</strain>
        <tissue evidence="3">Leaf</tissue>
    </source>
</reference>
<feature type="region of interest" description="Disordered" evidence="1">
    <location>
        <begin position="276"/>
        <end position="306"/>
    </location>
</feature>
<evidence type="ECO:0000256" key="1">
    <source>
        <dbReference type="SAM" id="MobiDB-lite"/>
    </source>
</evidence>
<accession>A0ABY9DX68</accession>
<gene>
    <name evidence="3" type="ORF">VitviT2T_029698</name>
</gene>
<dbReference type="Proteomes" id="UP001227230">
    <property type="component" value="Chromosome 19"/>
</dbReference>
<evidence type="ECO:0000259" key="2">
    <source>
        <dbReference type="Pfam" id="PF14111"/>
    </source>
</evidence>
<dbReference type="EMBL" id="CP126666">
    <property type="protein sequence ID" value="WKA12295.1"/>
    <property type="molecule type" value="Genomic_DNA"/>
</dbReference>
<name>A0ABY9DX68_VITVI</name>
<dbReference type="PANTHER" id="PTHR34427:SF5">
    <property type="entry name" value="DUF4283 DOMAIN-CONTAINING PROTEIN"/>
    <property type="match status" value="1"/>
</dbReference>
<feature type="domain" description="DUF4283" evidence="2">
    <location>
        <begin position="109"/>
        <end position="196"/>
    </location>
</feature>
<feature type="compositionally biased region" description="Low complexity" evidence="1">
    <location>
        <begin position="278"/>
        <end position="292"/>
    </location>
</feature>
<feature type="region of interest" description="Disordered" evidence="1">
    <location>
        <begin position="363"/>
        <end position="421"/>
    </location>
</feature>
<sequence length="421" mass="46588">MPVTSPRGRCWFGVELKTFEISIEELKGKVRGKICERGPKFSSWIRFGGKGLSLLLEGVESCCGLKERTPFRKFWSEVDRDYSLELRSNKAGRFLFCVLEIEKETLDRNEELLGRCLVGFWEGDFDRLLDLVSFGSWAKNSWFLEGNLWLSNVRENILLMEFEFADETERVHNSGTRRFRGRNFCLEKWKPFVGCLEGDRGGARLVWVRILGLPLHLWRISLFKKFGDSCGRFVTVDENTAERRNLKWARVLVETRLAHPSSLQKLGEDEVAPSRAIGSVGSQPSSSVSLQPKKPPSPILGSGAPASDKTGAIAPLSHACEVETGLHLDAMAHSGLACVYSFGSGLGKAQVLATLGVPFKPFDPTPPNNLGQENPRCSPCRRRGTPALSPATAGTPQLEASPPVFEPSPLAEACNPQGRTP</sequence>
<organism evidence="3 4">
    <name type="scientific">Vitis vinifera</name>
    <name type="common">Grape</name>
    <dbReference type="NCBI Taxonomy" id="29760"/>
    <lineage>
        <taxon>Eukaryota</taxon>
        <taxon>Viridiplantae</taxon>
        <taxon>Streptophyta</taxon>
        <taxon>Embryophyta</taxon>
        <taxon>Tracheophyta</taxon>
        <taxon>Spermatophyta</taxon>
        <taxon>Magnoliopsida</taxon>
        <taxon>eudicotyledons</taxon>
        <taxon>Gunneridae</taxon>
        <taxon>Pentapetalae</taxon>
        <taxon>rosids</taxon>
        <taxon>Vitales</taxon>
        <taxon>Vitaceae</taxon>
        <taxon>Viteae</taxon>
        <taxon>Vitis</taxon>
    </lineage>
</organism>
<proteinExistence type="predicted"/>
<dbReference type="Pfam" id="PF14111">
    <property type="entry name" value="DUF4283"/>
    <property type="match status" value="1"/>
</dbReference>